<dbReference type="Gene3D" id="3.90.470.20">
    <property type="entry name" value="4'-phosphopantetheinyl transferase domain"/>
    <property type="match status" value="1"/>
</dbReference>
<feature type="domain" description="4'-phosphopantetheinyl transferase" evidence="2">
    <location>
        <begin position="113"/>
        <end position="185"/>
    </location>
</feature>
<dbReference type="InterPro" id="IPR037143">
    <property type="entry name" value="4-PPantetheinyl_Trfase_dom_sf"/>
</dbReference>
<protein>
    <submittedName>
        <fullName evidence="3">4'-phosphopantetheinyl transferase</fullName>
    </submittedName>
</protein>
<name>A0A1H7DSZ0_9ACTN</name>
<reference evidence="4" key="1">
    <citation type="submission" date="2016-10" db="EMBL/GenBank/DDBJ databases">
        <authorList>
            <person name="Varghese N."/>
            <person name="Submissions S."/>
        </authorList>
    </citation>
    <scope>NUCLEOTIDE SEQUENCE [LARGE SCALE GENOMIC DNA]</scope>
    <source>
        <strain evidence="4">CGMCC 4.7038</strain>
    </source>
</reference>
<dbReference type="OrthoDB" id="3696724at2"/>
<evidence type="ECO:0000313" key="4">
    <source>
        <dbReference type="Proteomes" id="UP000198707"/>
    </source>
</evidence>
<keyword evidence="4" id="KW-1185">Reference proteome</keyword>
<evidence type="ECO:0000259" key="2">
    <source>
        <dbReference type="Pfam" id="PF01648"/>
    </source>
</evidence>
<dbReference type="GO" id="GO:0008897">
    <property type="term" value="F:holo-[acyl-carrier-protein] synthase activity"/>
    <property type="evidence" value="ECO:0007669"/>
    <property type="project" value="InterPro"/>
</dbReference>
<dbReference type="GO" id="GO:0000287">
    <property type="term" value="F:magnesium ion binding"/>
    <property type="evidence" value="ECO:0007669"/>
    <property type="project" value="InterPro"/>
</dbReference>
<dbReference type="Proteomes" id="UP000198707">
    <property type="component" value="Unassembled WGS sequence"/>
</dbReference>
<dbReference type="InterPro" id="IPR008278">
    <property type="entry name" value="4-PPantetheinyl_Trfase_dom"/>
</dbReference>
<dbReference type="STRING" id="1144548.SAMN05443287_11746"/>
<sequence>MRTTPGVRRTALPDGVFVACARLRDLRRSPVDPADSLDLAGGRGLPEWRVTERLAARRLLRALVNAVGGTTRPLTVGHRAGGQPYLPGHPTFEVSLAHSGALVAAAVHTRGGAVGVDVQVPYPVGETLVRRCCPRGADVLLRQGRPARDQAVARIWTAQESCAKATGQGLGIRPWLIPVDPDQEHGRWRQLRWQALPEFDGTPWSCAWEPVDDNAGKGATP</sequence>
<dbReference type="EMBL" id="FNYV01000017">
    <property type="protein sequence ID" value="SEK04881.1"/>
    <property type="molecule type" value="Genomic_DNA"/>
</dbReference>
<proteinExistence type="predicted"/>
<evidence type="ECO:0000313" key="3">
    <source>
        <dbReference type="EMBL" id="SEK04881.1"/>
    </source>
</evidence>
<dbReference type="AlphaFoldDB" id="A0A1H7DSZ0"/>
<accession>A0A1H7DSZ0</accession>
<keyword evidence="1 3" id="KW-0808">Transferase</keyword>
<dbReference type="SUPFAM" id="SSF56214">
    <property type="entry name" value="4'-phosphopantetheinyl transferase"/>
    <property type="match status" value="2"/>
</dbReference>
<dbReference type="RefSeq" id="WP_092383254.1">
    <property type="nucleotide sequence ID" value="NZ_BOPI01000033.1"/>
</dbReference>
<dbReference type="Pfam" id="PF01648">
    <property type="entry name" value="ACPS"/>
    <property type="match status" value="1"/>
</dbReference>
<organism evidence="3 4">
    <name type="scientific">Micromonospora phaseoli</name>
    <dbReference type="NCBI Taxonomy" id="1144548"/>
    <lineage>
        <taxon>Bacteria</taxon>
        <taxon>Bacillati</taxon>
        <taxon>Actinomycetota</taxon>
        <taxon>Actinomycetes</taxon>
        <taxon>Micromonosporales</taxon>
        <taxon>Micromonosporaceae</taxon>
        <taxon>Micromonospora</taxon>
    </lineage>
</organism>
<evidence type="ECO:0000256" key="1">
    <source>
        <dbReference type="ARBA" id="ARBA00022679"/>
    </source>
</evidence>
<gene>
    <name evidence="3" type="ORF">SAMN05443287_11746</name>
</gene>